<feature type="compositionally biased region" description="Polar residues" evidence="1">
    <location>
        <begin position="11"/>
        <end position="20"/>
    </location>
</feature>
<dbReference type="PANTHER" id="PTHR33264:SF6">
    <property type="entry name" value="OS01G0638800 PROTEIN"/>
    <property type="match status" value="1"/>
</dbReference>
<accession>A0A7N0U4L1</accession>
<keyword evidence="3" id="KW-1185">Reference proteome</keyword>
<dbReference type="PANTHER" id="PTHR33264">
    <property type="entry name" value="EXPRESSED PROTEIN"/>
    <property type="match status" value="1"/>
</dbReference>
<reference evidence="2" key="1">
    <citation type="submission" date="2021-01" db="UniProtKB">
        <authorList>
            <consortium name="EnsemblPlants"/>
        </authorList>
    </citation>
    <scope>IDENTIFICATION</scope>
</reference>
<protein>
    <submittedName>
        <fullName evidence="2">Uncharacterized protein</fullName>
    </submittedName>
</protein>
<dbReference type="Proteomes" id="UP000594263">
    <property type="component" value="Unplaced"/>
</dbReference>
<dbReference type="EnsemblPlants" id="Kaladp0053s0207.1.v1.1">
    <property type="protein sequence ID" value="Kaladp0053s0207.1.v1.1.CDS.1"/>
    <property type="gene ID" value="Kaladp0053s0207.v1.1"/>
</dbReference>
<evidence type="ECO:0000313" key="3">
    <source>
        <dbReference type="Proteomes" id="UP000594263"/>
    </source>
</evidence>
<name>A0A7N0U4L1_KALFE</name>
<proteinExistence type="predicted"/>
<sequence>MAGDRHDSDESNGTPSTPCSSPICRTRPARTTTAAAADDGGGDGVDCSRGCCESCVAGAIADAVAICCCPCAVVDLAAFVLVQVPWAVARRLVASARGKRKRKRIAECGGGPRRGSGAIGRTYSERWRVNEGMIEVTTSFNHTGEEEESEGVDERVWSELCRGFGRLSFNGIQSAGKGS</sequence>
<evidence type="ECO:0000313" key="2">
    <source>
        <dbReference type="EnsemblPlants" id="Kaladp0053s0207.1.v1.1.CDS.1"/>
    </source>
</evidence>
<feature type="region of interest" description="Disordered" evidence="1">
    <location>
        <begin position="1"/>
        <end position="25"/>
    </location>
</feature>
<evidence type="ECO:0000256" key="1">
    <source>
        <dbReference type="SAM" id="MobiDB-lite"/>
    </source>
</evidence>
<dbReference type="OMA" id="KAPYMAG"/>
<organism evidence="2 3">
    <name type="scientific">Kalanchoe fedtschenkoi</name>
    <name type="common">Lavender scallops</name>
    <name type="synonym">South American air plant</name>
    <dbReference type="NCBI Taxonomy" id="63787"/>
    <lineage>
        <taxon>Eukaryota</taxon>
        <taxon>Viridiplantae</taxon>
        <taxon>Streptophyta</taxon>
        <taxon>Embryophyta</taxon>
        <taxon>Tracheophyta</taxon>
        <taxon>Spermatophyta</taxon>
        <taxon>Magnoliopsida</taxon>
        <taxon>eudicotyledons</taxon>
        <taxon>Gunneridae</taxon>
        <taxon>Pentapetalae</taxon>
        <taxon>Saxifragales</taxon>
        <taxon>Crassulaceae</taxon>
        <taxon>Kalanchoe</taxon>
    </lineage>
</organism>
<dbReference type="AlphaFoldDB" id="A0A7N0U4L1"/>
<dbReference type="Gramene" id="Kaladp0053s0207.1.v1.1">
    <property type="protein sequence ID" value="Kaladp0053s0207.1.v1.1.CDS.1"/>
    <property type="gene ID" value="Kaladp0053s0207.v1.1"/>
</dbReference>